<sequence length="206" mass="22007">MVGVCTSWCSAASITAVSQEEKTELAACRSRRCAAQGTALRPLHGGALTLGWTRAPTRGCVAAPPPPLSTAAVVDSLSSAGLKRGEKRRGGGQRKEREGWGSALALVPAMLFLTIAGEPPATWETTPPPPLRRDRSREWLEMALGFRGNGSGRRPCFPNLHAELSDLLQWTRLSGARQAALGREAVRSHVEPVLGHRLQAQASESE</sequence>
<reference evidence="1" key="2">
    <citation type="submission" date="2021-12" db="EMBL/GenBank/DDBJ databases">
        <title>Resequencing data analysis of finger millet.</title>
        <authorList>
            <person name="Hatakeyama M."/>
            <person name="Aluri S."/>
            <person name="Balachadran M.T."/>
            <person name="Sivarajan S.R."/>
            <person name="Poveda L."/>
            <person name="Shimizu-Inatsugi R."/>
            <person name="Schlapbach R."/>
            <person name="Sreeman S.M."/>
            <person name="Shimizu K.K."/>
        </authorList>
    </citation>
    <scope>NUCLEOTIDE SEQUENCE</scope>
</reference>
<reference evidence="1" key="1">
    <citation type="journal article" date="2018" name="DNA Res.">
        <title>Multiple hybrid de novo genome assembly of finger millet, an orphan allotetraploid crop.</title>
        <authorList>
            <person name="Hatakeyama M."/>
            <person name="Aluri S."/>
            <person name="Balachadran M.T."/>
            <person name="Sivarajan S.R."/>
            <person name="Patrignani A."/>
            <person name="Gruter S."/>
            <person name="Poveda L."/>
            <person name="Shimizu-Inatsugi R."/>
            <person name="Baeten J."/>
            <person name="Francoijs K.J."/>
            <person name="Nataraja K.N."/>
            <person name="Reddy Y.A.N."/>
            <person name="Phadnis S."/>
            <person name="Ravikumar R.L."/>
            <person name="Schlapbach R."/>
            <person name="Sreeman S.M."/>
            <person name="Shimizu K.K."/>
        </authorList>
    </citation>
    <scope>NUCLEOTIDE SEQUENCE</scope>
</reference>
<evidence type="ECO:0000313" key="2">
    <source>
        <dbReference type="Proteomes" id="UP001054889"/>
    </source>
</evidence>
<accession>A0AAV5CWN2</accession>
<proteinExistence type="predicted"/>
<comment type="caution">
    <text evidence="1">The sequence shown here is derived from an EMBL/GenBank/DDBJ whole genome shotgun (WGS) entry which is preliminary data.</text>
</comment>
<dbReference type="Proteomes" id="UP001054889">
    <property type="component" value="Unassembled WGS sequence"/>
</dbReference>
<keyword evidence="2" id="KW-1185">Reference proteome</keyword>
<name>A0AAV5CWN2_ELECO</name>
<evidence type="ECO:0000313" key="1">
    <source>
        <dbReference type="EMBL" id="GJN02317.1"/>
    </source>
</evidence>
<protein>
    <submittedName>
        <fullName evidence="1">Uncharacterized protein</fullName>
    </submittedName>
</protein>
<organism evidence="1 2">
    <name type="scientific">Eleusine coracana subsp. coracana</name>
    <dbReference type="NCBI Taxonomy" id="191504"/>
    <lineage>
        <taxon>Eukaryota</taxon>
        <taxon>Viridiplantae</taxon>
        <taxon>Streptophyta</taxon>
        <taxon>Embryophyta</taxon>
        <taxon>Tracheophyta</taxon>
        <taxon>Spermatophyta</taxon>
        <taxon>Magnoliopsida</taxon>
        <taxon>Liliopsida</taxon>
        <taxon>Poales</taxon>
        <taxon>Poaceae</taxon>
        <taxon>PACMAD clade</taxon>
        <taxon>Chloridoideae</taxon>
        <taxon>Cynodonteae</taxon>
        <taxon>Eleusininae</taxon>
        <taxon>Eleusine</taxon>
    </lineage>
</organism>
<dbReference type="EMBL" id="BQKI01000009">
    <property type="protein sequence ID" value="GJN02317.1"/>
    <property type="molecule type" value="Genomic_DNA"/>
</dbReference>
<dbReference type="AlphaFoldDB" id="A0AAV5CWN2"/>
<gene>
    <name evidence="1" type="primary">ga19656</name>
    <name evidence="1" type="ORF">PR202_ga19656</name>
</gene>